<dbReference type="WBParaSite" id="SCUD_0001142201-mRNA-1">
    <property type="protein sequence ID" value="SCUD_0001142201-mRNA-1"/>
    <property type="gene ID" value="SCUD_0001142201"/>
</dbReference>
<keyword evidence="2" id="KW-1185">Reference proteome</keyword>
<evidence type="ECO:0000313" key="2">
    <source>
        <dbReference type="Proteomes" id="UP000279833"/>
    </source>
</evidence>
<proteinExistence type="predicted"/>
<evidence type="ECO:0000313" key="1">
    <source>
        <dbReference type="EMBL" id="VDP44527.1"/>
    </source>
</evidence>
<accession>A0A183K8U2</accession>
<protein>
    <submittedName>
        <fullName evidence="1 3">Uncharacterized protein</fullName>
    </submittedName>
</protein>
<reference evidence="1 2" key="2">
    <citation type="submission" date="2018-11" db="EMBL/GenBank/DDBJ databases">
        <authorList>
            <consortium name="Pathogen Informatics"/>
        </authorList>
    </citation>
    <scope>NUCLEOTIDE SEQUENCE [LARGE SCALE GENOMIC DNA]</scope>
    <source>
        <strain evidence="1">Dakar</strain>
        <strain evidence="2">Dakar, Senegal</strain>
    </source>
</reference>
<dbReference type="AlphaFoldDB" id="A0A183K8U2"/>
<organism evidence="3">
    <name type="scientific">Schistosoma curassoni</name>
    <dbReference type="NCBI Taxonomy" id="6186"/>
    <lineage>
        <taxon>Eukaryota</taxon>
        <taxon>Metazoa</taxon>
        <taxon>Spiralia</taxon>
        <taxon>Lophotrochozoa</taxon>
        <taxon>Platyhelminthes</taxon>
        <taxon>Trematoda</taxon>
        <taxon>Digenea</taxon>
        <taxon>Strigeidida</taxon>
        <taxon>Schistosomatoidea</taxon>
        <taxon>Schistosomatidae</taxon>
        <taxon>Schistosoma</taxon>
    </lineage>
</organism>
<dbReference type="Proteomes" id="UP000279833">
    <property type="component" value="Unassembled WGS sequence"/>
</dbReference>
<reference evidence="3" key="1">
    <citation type="submission" date="2016-06" db="UniProtKB">
        <authorList>
            <consortium name="WormBaseParasite"/>
        </authorList>
    </citation>
    <scope>IDENTIFICATION</scope>
</reference>
<dbReference type="EMBL" id="UZAK01034404">
    <property type="protein sequence ID" value="VDP44527.1"/>
    <property type="molecule type" value="Genomic_DNA"/>
</dbReference>
<evidence type="ECO:0000313" key="3">
    <source>
        <dbReference type="WBParaSite" id="SCUD_0001142201-mRNA-1"/>
    </source>
</evidence>
<gene>
    <name evidence="1" type="ORF">SCUD_LOCUS11422</name>
</gene>
<sequence length="46" mass="5119">MVTGDQRLFHTQFVSPGYWSQPICSIGLESGLSNSPGWTLRDHQPS</sequence>
<name>A0A183K8U2_9TREM</name>